<dbReference type="InterPro" id="IPR016181">
    <property type="entry name" value="Acyl_CoA_acyltransferase"/>
</dbReference>
<dbReference type="InterPro" id="IPR000182">
    <property type="entry name" value="GNAT_dom"/>
</dbReference>
<protein>
    <recommendedName>
        <fullName evidence="1">N-acetyltransferase domain-containing protein</fullName>
    </recommendedName>
</protein>
<gene>
    <name evidence="2" type="ORF">Maes01_00456</name>
</gene>
<dbReference type="Proteomes" id="UP001408594">
    <property type="component" value="Unassembled WGS sequence"/>
</dbReference>
<dbReference type="Pfam" id="PF13508">
    <property type="entry name" value="Acetyltransf_7"/>
    <property type="match status" value="1"/>
</dbReference>
<organism evidence="2 3">
    <name type="scientific">Microbulbifer aestuariivivens</name>
    <dbReference type="NCBI Taxonomy" id="1908308"/>
    <lineage>
        <taxon>Bacteria</taxon>
        <taxon>Pseudomonadati</taxon>
        <taxon>Pseudomonadota</taxon>
        <taxon>Gammaproteobacteria</taxon>
        <taxon>Cellvibrionales</taxon>
        <taxon>Microbulbiferaceae</taxon>
        <taxon>Microbulbifer</taxon>
    </lineage>
</organism>
<dbReference type="InterPro" id="IPR039840">
    <property type="entry name" value="NAA80"/>
</dbReference>
<keyword evidence="3" id="KW-1185">Reference proteome</keyword>
<reference evidence="2 3" key="1">
    <citation type="submission" date="2024-02" db="EMBL/GenBank/DDBJ databases">
        <title>Microbulbifer aestuariivivens NBRC 112533.</title>
        <authorList>
            <person name="Ichikawa N."/>
            <person name="Katano-Makiyama Y."/>
            <person name="Hidaka K."/>
        </authorList>
    </citation>
    <scope>NUCLEOTIDE SEQUENCE [LARGE SCALE GENOMIC DNA]</scope>
    <source>
        <strain evidence="2 3">NBRC 112533</strain>
    </source>
</reference>
<evidence type="ECO:0000259" key="1">
    <source>
        <dbReference type="PROSITE" id="PS51186"/>
    </source>
</evidence>
<dbReference type="EMBL" id="BAABRT010000002">
    <property type="protein sequence ID" value="GAA5523907.1"/>
    <property type="molecule type" value="Genomic_DNA"/>
</dbReference>
<feature type="domain" description="N-acetyltransferase" evidence="1">
    <location>
        <begin position="8"/>
        <end position="172"/>
    </location>
</feature>
<dbReference type="PANTHER" id="PTHR13538">
    <property type="entry name" value="N-ACETYLTRANSFERASE 6"/>
    <property type="match status" value="1"/>
</dbReference>
<dbReference type="CDD" id="cd04301">
    <property type="entry name" value="NAT_SF"/>
    <property type="match status" value="1"/>
</dbReference>
<name>A0ABP9WL29_9GAMM</name>
<accession>A0ABP9WL29</accession>
<dbReference type="PANTHER" id="PTHR13538:SF4">
    <property type="entry name" value="N-ALPHA-ACETYLTRANSFERASE 80"/>
    <property type="match status" value="1"/>
</dbReference>
<dbReference type="PROSITE" id="PS51186">
    <property type="entry name" value="GNAT"/>
    <property type="match status" value="1"/>
</dbReference>
<evidence type="ECO:0000313" key="3">
    <source>
        <dbReference type="Proteomes" id="UP001408594"/>
    </source>
</evidence>
<proteinExistence type="predicted"/>
<dbReference type="RefSeq" id="WP_345548461.1">
    <property type="nucleotide sequence ID" value="NZ_BAABRT010000002.1"/>
</dbReference>
<comment type="caution">
    <text evidence="2">The sequence shown here is derived from an EMBL/GenBank/DDBJ whole genome shotgun (WGS) entry which is preliminary data.</text>
</comment>
<dbReference type="Gene3D" id="3.40.630.30">
    <property type="match status" value="1"/>
</dbReference>
<evidence type="ECO:0000313" key="2">
    <source>
        <dbReference type="EMBL" id="GAA5523907.1"/>
    </source>
</evidence>
<sequence>MPGHPFNMRIDNLDHYPEAVERLADWHFEEWRHLYPDHSREDFAHDLRRCLEQAMIPSTWVLVSEDAGEAGREQTGNGEIWGSASVVEEDMDNNRDLGPWLANVFVHPHYRGRGFGSALVRHVMAQCRAAGMESLYLFTPDQQGLYASLGWQALRVESYHGEQVTIMTARLDQD</sequence>
<dbReference type="SUPFAM" id="SSF55729">
    <property type="entry name" value="Acyl-CoA N-acyltransferases (Nat)"/>
    <property type="match status" value="1"/>
</dbReference>